<proteinExistence type="predicted"/>
<reference evidence="2 3" key="1">
    <citation type="submission" date="2017-12" db="EMBL/GenBank/DDBJ databases">
        <title>Comparative genomics of Botrytis spp.</title>
        <authorList>
            <person name="Valero-Jimenez C.A."/>
            <person name="Tapia P."/>
            <person name="Veloso J."/>
            <person name="Silva-Moreno E."/>
            <person name="Staats M."/>
            <person name="Valdes J.H."/>
            <person name="Van Kan J.A.L."/>
        </authorList>
    </citation>
    <scope>NUCLEOTIDE SEQUENCE [LARGE SCALE GENOMIC DNA]</scope>
    <source>
        <strain evidence="2 3">MUCL3349</strain>
    </source>
</reference>
<evidence type="ECO:0000256" key="1">
    <source>
        <dbReference type="SAM" id="MobiDB-lite"/>
    </source>
</evidence>
<evidence type="ECO:0000313" key="3">
    <source>
        <dbReference type="Proteomes" id="UP000297280"/>
    </source>
</evidence>
<feature type="region of interest" description="Disordered" evidence="1">
    <location>
        <begin position="159"/>
        <end position="188"/>
    </location>
</feature>
<evidence type="ECO:0000313" key="2">
    <source>
        <dbReference type="EMBL" id="TGO91880.1"/>
    </source>
</evidence>
<protein>
    <submittedName>
        <fullName evidence="2">Uncharacterized protein</fullName>
    </submittedName>
</protein>
<comment type="caution">
    <text evidence="2">The sequence shown here is derived from an EMBL/GenBank/DDBJ whole genome shotgun (WGS) entry which is preliminary data.</text>
</comment>
<dbReference type="EMBL" id="PQXO01000016">
    <property type="protein sequence ID" value="TGO91880.1"/>
    <property type="molecule type" value="Genomic_DNA"/>
</dbReference>
<name>A0A4Z1L4X7_9HELO</name>
<sequence length="188" mass="21204">MQSYNVLDVWMETLVYFDPIDRQPQNKLVRLSPLAVGFIVGWVFWAITAIVVFPLFIAAVGMMLVSDAIAVSLENFYRAIKRWILRIWCRIFGNRKNSTKYQLPTTNTPQTNVATKESPLSSLAPSVFIDTKNDEREFALHSNPVTTMKYTPSNSTPVFPSPCAEIGGRSRERNSQATVFPSPPPPYS</sequence>
<organism evidence="2 3">
    <name type="scientific">Botrytis porri</name>
    <dbReference type="NCBI Taxonomy" id="87229"/>
    <lineage>
        <taxon>Eukaryota</taxon>
        <taxon>Fungi</taxon>
        <taxon>Dikarya</taxon>
        <taxon>Ascomycota</taxon>
        <taxon>Pezizomycotina</taxon>
        <taxon>Leotiomycetes</taxon>
        <taxon>Helotiales</taxon>
        <taxon>Sclerotiniaceae</taxon>
        <taxon>Botrytis</taxon>
    </lineage>
</organism>
<dbReference type="Proteomes" id="UP000297280">
    <property type="component" value="Unassembled WGS sequence"/>
</dbReference>
<keyword evidence="3" id="KW-1185">Reference proteome</keyword>
<dbReference type="AlphaFoldDB" id="A0A4Z1L4X7"/>
<accession>A0A4Z1L4X7</accession>
<gene>
    <name evidence="2" type="ORF">BPOR_0016g00270</name>
</gene>